<dbReference type="Pfam" id="PF06428">
    <property type="entry name" value="Sec2p"/>
    <property type="match status" value="1"/>
</dbReference>
<dbReference type="AlphaFoldDB" id="A0A067MC20"/>
<dbReference type="OrthoDB" id="5560525at2759"/>
<feature type="region of interest" description="Disordered" evidence="3">
    <location>
        <begin position="367"/>
        <end position="425"/>
    </location>
</feature>
<feature type="compositionally biased region" description="Basic and acidic residues" evidence="3">
    <location>
        <begin position="367"/>
        <end position="376"/>
    </location>
</feature>
<dbReference type="InterPro" id="IPR040351">
    <property type="entry name" value="RAB3IL/RAB3IP/Sec2"/>
</dbReference>
<reference evidence="6" key="1">
    <citation type="journal article" date="2014" name="Proc. Natl. Acad. Sci. U.S.A.">
        <title>Extensive sampling of basidiomycete genomes demonstrates inadequacy of the white-rot/brown-rot paradigm for wood decay fungi.</title>
        <authorList>
            <person name="Riley R."/>
            <person name="Salamov A.A."/>
            <person name="Brown D.W."/>
            <person name="Nagy L.G."/>
            <person name="Floudas D."/>
            <person name="Held B.W."/>
            <person name="Levasseur A."/>
            <person name="Lombard V."/>
            <person name="Morin E."/>
            <person name="Otillar R."/>
            <person name="Lindquist E.A."/>
            <person name="Sun H."/>
            <person name="LaButti K.M."/>
            <person name="Schmutz J."/>
            <person name="Jabbour D."/>
            <person name="Luo H."/>
            <person name="Baker S.E."/>
            <person name="Pisabarro A.G."/>
            <person name="Walton J.D."/>
            <person name="Blanchette R.A."/>
            <person name="Henrissat B."/>
            <person name="Martin F."/>
            <person name="Cullen D."/>
            <person name="Hibbett D.S."/>
            <person name="Grigoriev I.V."/>
        </authorList>
    </citation>
    <scope>NUCLEOTIDE SEQUENCE [LARGE SCALE GENOMIC DNA]</scope>
    <source>
        <strain evidence="6">FD-172 SS1</strain>
    </source>
</reference>
<accession>A0A067MC20</accession>
<dbReference type="PANTHER" id="PTHR14430">
    <property type="entry name" value="RABIN3-RELATED"/>
    <property type="match status" value="1"/>
</dbReference>
<evidence type="ECO:0000313" key="5">
    <source>
        <dbReference type="EMBL" id="KDQ12235.1"/>
    </source>
</evidence>
<sequence>MPSTTTAQSSSTTSLAHDTIVPSLPLSRKQSCVPAAGLDDDVAEARRVCTERELDEEVRAVLSKMIERVEELADLLAQSQFSQAELETSLVLTRSNLTLALSNTEMLEEALKRMGDGSGSAGRDIGWRRWSDREGKGLLKRSVTIAERAGTPEKVGDGVNNNDGRRGSIHSLPPRPATPPINAGASAGSATVPVERVRTNSTTAPPPAKATPESRFFKFRFGGARTTSSSTNNSVSATTSPRATSPTRSLTPAPGAQFQQSQSDPSTPVTATPLPAAAPISPVPVQTNKREEELDELLAKEREAHKKLQSEKAALEDELESLSAALFEEANKMVASERRKRAEAEEELQNVLSEREALRGALRVVEGENTRLRQVEAEEAPAEQARPDLSSTSTSASEAPSVDPENVWAKPTPASTPPWLSASTTRALEAGASTAALAEAPSLISSSTLVTDPTGAGVDGDGIQEADSHPFYTRLGPSSPPAGSAPWLDALDSPDDNLSDADTESVDATAAANGNDKARKELADVMKRLEELADDLDLGDSSE</sequence>
<evidence type="ECO:0000313" key="6">
    <source>
        <dbReference type="Proteomes" id="UP000027195"/>
    </source>
</evidence>
<protein>
    <recommendedName>
        <fullName evidence="4">GDP/GTP exchange factor Sec2 N-terminal domain-containing protein</fullName>
    </recommendedName>
</protein>
<dbReference type="GO" id="GO:0051286">
    <property type="term" value="C:cell tip"/>
    <property type="evidence" value="ECO:0007669"/>
    <property type="project" value="TreeGrafter"/>
</dbReference>
<dbReference type="InterPro" id="IPR009449">
    <property type="entry name" value="Sec2_N"/>
</dbReference>
<name>A0A067MC20_BOTB1</name>
<keyword evidence="1 2" id="KW-0175">Coiled coil</keyword>
<dbReference type="HOGENOM" id="CLU_501510_0_0_1"/>
<dbReference type="EMBL" id="KL198051">
    <property type="protein sequence ID" value="KDQ12235.1"/>
    <property type="molecule type" value="Genomic_DNA"/>
</dbReference>
<feature type="region of interest" description="Disordered" evidence="3">
    <location>
        <begin position="149"/>
        <end position="192"/>
    </location>
</feature>
<evidence type="ECO:0000259" key="4">
    <source>
        <dbReference type="Pfam" id="PF06428"/>
    </source>
</evidence>
<organism evidence="5 6">
    <name type="scientific">Botryobasidium botryosum (strain FD-172 SS1)</name>
    <dbReference type="NCBI Taxonomy" id="930990"/>
    <lineage>
        <taxon>Eukaryota</taxon>
        <taxon>Fungi</taxon>
        <taxon>Dikarya</taxon>
        <taxon>Basidiomycota</taxon>
        <taxon>Agaricomycotina</taxon>
        <taxon>Agaricomycetes</taxon>
        <taxon>Cantharellales</taxon>
        <taxon>Botryobasidiaceae</taxon>
        <taxon>Botryobasidium</taxon>
    </lineage>
</organism>
<dbReference type="Proteomes" id="UP000027195">
    <property type="component" value="Unassembled WGS sequence"/>
</dbReference>
<feature type="compositionally biased region" description="Low complexity" evidence="3">
    <location>
        <begin position="226"/>
        <end position="249"/>
    </location>
</feature>
<dbReference type="PANTHER" id="PTHR14430:SF0">
    <property type="entry name" value="SEC2P DOMAIN-CONTAINING PROTEIN"/>
    <property type="match status" value="1"/>
</dbReference>
<dbReference type="Gene3D" id="6.10.140.910">
    <property type="match status" value="1"/>
</dbReference>
<dbReference type="SUPFAM" id="SSF144284">
    <property type="entry name" value="Sec2 N-terminal region"/>
    <property type="match status" value="1"/>
</dbReference>
<feature type="compositionally biased region" description="Low complexity" evidence="3">
    <location>
        <begin position="390"/>
        <end position="401"/>
    </location>
</feature>
<evidence type="ECO:0000256" key="3">
    <source>
        <dbReference type="SAM" id="MobiDB-lite"/>
    </source>
</evidence>
<feature type="region of interest" description="Disordered" evidence="3">
    <location>
        <begin position="223"/>
        <end position="290"/>
    </location>
</feature>
<evidence type="ECO:0000256" key="1">
    <source>
        <dbReference type="ARBA" id="ARBA00023054"/>
    </source>
</evidence>
<feature type="region of interest" description="Disordered" evidence="3">
    <location>
        <begin position="440"/>
        <end position="518"/>
    </location>
</feature>
<feature type="compositionally biased region" description="Acidic residues" evidence="3">
    <location>
        <begin position="492"/>
        <end position="505"/>
    </location>
</feature>
<evidence type="ECO:0000256" key="2">
    <source>
        <dbReference type="SAM" id="Coils"/>
    </source>
</evidence>
<dbReference type="GO" id="GO:0006887">
    <property type="term" value="P:exocytosis"/>
    <property type="evidence" value="ECO:0007669"/>
    <property type="project" value="TreeGrafter"/>
</dbReference>
<feature type="coiled-coil region" evidence="2">
    <location>
        <begin position="291"/>
        <end position="361"/>
    </location>
</feature>
<keyword evidence="6" id="KW-1185">Reference proteome</keyword>
<dbReference type="STRING" id="930990.A0A067MC20"/>
<gene>
    <name evidence="5" type="ORF">BOTBODRAFT_34515</name>
</gene>
<dbReference type="GO" id="GO:0070319">
    <property type="term" value="C:Golgi to plasma membrane transport vesicle"/>
    <property type="evidence" value="ECO:0007669"/>
    <property type="project" value="TreeGrafter"/>
</dbReference>
<proteinExistence type="predicted"/>
<dbReference type="InParanoid" id="A0A067MC20"/>
<dbReference type="GO" id="GO:0005085">
    <property type="term" value="F:guanyl-nucleotide exchange factor activity"/>
    <property type="evidence" value="ECO:0007669"/>
    <property type="project" value="InterPro"/>
</dbReference>
<feature type="domain" description="GDP/GTP exchange factor Sec2 N-terminal" evidence="4">
    <location>
        <begin position="287"/>
        <end position="354"/>
    </location>
</feature>
<feature type="compositionally biased region" description="Low complexity" evidence="3">
    <location>
        <begin position="265"/>
        <end position="280"/>
    </location>
</feature>